<protein>
    <submittedName>
        <fullName evidence="1">Uncharacterized protein</fullName>
    </submittedName>
</protein>
<dbReference type="Proteomes" id="UP000243499">
    <property type="component" value="Chromosome 9"/>
</dbReference>
<sequence length="58" mass="6463">MVRTTQARDRYHLIGVGFRSRIGEATKARPIMFWLSAEELGALSQVAADSRQGIHLHG</sequence>
<reference evidence="1" key="1">
    <citation type="submission" date="2018-04" db="EMBL/GenBank/DDBJ databases">
        <title>WGS assembly of Panicum hallii.</title>
        <authorList>
            <person name="Lovell J."/>
            <person name="Jenkins J."/>
            <person name="Lowry D."/>
            <person name="Mamidi S."/>
            <person name="Sreedasyam A."/>
            <person name="Weng X."/>
            <person name="Barry K."/>
            <person name="Bonette J."/>
            <person name="Campitelli B."/>
            <person name="Daum C."/>
            <person name="Gordon S."/>
            <person name="Gould B."/>
            <person name="Lipzen A."/>
            <person name="Macqueen A."/>
            <person name="Palacio-Mejia J."/>
            <person name="Plott C."/>
            <person name="Shakirov E."/>
            <person name="Shu S."/>
            <person name="Yoshinaga Y."/>
            <person name="Zane M."/>
            <person name="Rokhsar D."/>
            <person name="Grimwood J."/>
            <person name="Schmutz J."/>
            <person name="Juenger T."/>
        </authorList>
    </citation>
    <scope>NUCLEOTIDE SEQUENCE [LARGE SCALE GENOMIC DNA]</scope>
    <source>
        <strain evidence="1">FIL2</strain>
    </source>
</reference>
<dbReference type="Gramene" id="PVH31244">
    <property type="protein sequence ID" value="PVH31244"/>
    <property type="gene ID" value="PAHAL_9G093800"/>
</dbReference>
<name>A0A2T8I0P0_9POAL</name>
<proteinExistence type="predicted"/>
<evidence type="ECO:0000313" key="1">
    <source>
        <dbReference type="EMBL" id="PVH31244.1"/>
    </source>
</evidence>
<dbReference type="EMBL" id="CM008054">
    <property type="protein sequence ID" value="PVH31244.1"/>
    <property type="molecule type" value="Genomic_DNA"/>
</dbReference>
<accession>A0A2T8I0P0</accession>
<dbReference type="AlphaFoldDB" id="A0A2T8I0P0"/>
<gene>
    <name evidence="1" type="ORF">PAHAL_9G093800</name>
</gene>
<organism evidence="1">
    <name type="scientific">Panicum hallii</name>
    <dbReference type="NCBI Taxonomy" id="206008"/>
    <lineage>
        <taxon>Eukaryota</taxon>
        <taxon>Viridiplantae</taxon>
        <taxon>Streptophyta</taxon>
        <taxon>Embryophyta</taxon>
        <taxon>Tracheophyta</taxon>
        <taxon>Spermatophyta</taxon>
        <taxon>Magnoliopsida</taxon>
        <taxon>Liliopsida</taxon>
        <taxon>Poales</taxon>
        <taxon>Poaceae</taxon>
        <taxon>PACMAD clade</taxon>
        <taxon>Panicoideae</taxon>
        <taxon>Panicodae</taxon>
        <taxon>Paniceae</taxon>
        <taxon>Panicinae</taxon>
        <taxon>Panicum</taxon>
        <taxon>Panicum sect. Panicum</taxon>
    </lineage>
</organism>